<comment type="caution">
    <text evidence="2">The sequence shown here is derived from an EMBL/GenBank/DDBJ whole genome shotgun (WGS) entry which is preliminary data.</text>
</comment>
<reference evidence="2 3" key="1">
    <citation type="journal article" date="2016" name="Nat. Commun.">
        <title>Thousands of microbial genomes shed light on interconnected biogeochemical processes in an aquifer system.</title>
        <authorList>
            <person name="Anantharaman K."/>
            <person name="Brown C.T."/>
            <person name="Hug L.A."/>
            <person name="Sharon I."/>
            <person name="Castelle C.J."/>
            <person name="Probst A.J."/>
            <person name="Thomas B.C."/>
            <person name="Singh A."/>
            <person name="Wilkins M.J."/>
            <person name="Karaoz U."/>
            <person name="Brodie E.L."/>
            <person name="Williams K.H."/>
            <person name="Hubbard S.S."/>
            <person name="Banfield J.F."/>
        </authorList>
    </citation>
    <scope>NUCLEOTIDE SEQUENCE [LARGE SCALE GENOMIC DNA]</scope>
</reference>
<proteinExistence type="predicted"/>
<protein>
    <recommendedName>
        <fullName evidence="4">Peptidase M10 metallopeptidase domain-containing protein</fullName>
    </recommendedName>
</protein>
<keyword evidence="1" id="KW-0732">Signal</keyword>
<feature type="chain" id="PRO_5009521436" description="Peptidase M10 metallopeptidase domain-containing protein" evidence="1">
    <location>
        <begin position="25"/>
        <end position="350"/>
    </location>
</feature>
<name>A0A1F5TS04_9BACT</name>
<feature type="signal peptide" evidence="1">
    <location>
        <begin position="1"/>
        <end position="24"/>
    </location>
</feature>
<organism evidence="2 3">
    <name type="scientific">Candidatus Falkowbacteria bacterium RIFOXYD2_FULL_34_120</name>
    <dbReference type="NCBI Taxonomy" id="1798007"/>
    <lineage>
        <taxon>Bacteria</taxon>
        <taxon>Candidatus Falkowiibacteriota</taxon>
    </lineage>
</organism>
<evidence type="ECO:0000313" key="2">
    <source>
        <dbReference type="EMBL" id="OGF41683.1"/>
    </source>
</evidence>
<accession>A0A1F5TS04</accession>
<evidence type="ECO:0008006" key="4">
    <source>
        <dbReference type="Google" id="ProtNLM"/>
    </source>
</evidence>
<dbReference type="AlphaFoldDB" id="A0A1F5TS04"/>
<evidence type="ECO:0000313" key="3">
    <source>
        <dbReference type="Proteomes" id="UP000177579"/>
    </source>
</evidence>
<dbReference type="SUPFAM" id="SSF55486">
    <property type="entry name" value="Metalloproteases ('zincins'), catalytic domain"/>
    <property type="match status" value="1"/>
</dbReference>
<dbReference type="Proteomes" id="UP000177579">
    <property type="component" value="Unassembled WGS sequence"/>
</dbReference>
<sequence>MKKLFFLSLFLSTLFLFNATNLKAIDNIQIQNTKKREICIGLAHDSQKQEEFQEAIKYANNILAKYDIFLKLGELQEIKLDYDFKISDLVFGIKYSFDIPQDIYFAWTSKNYKDFAIYSLSKYRVALLDNDIKKDDLHKIIAQEVLRMVAGESSERFIYEDKYFKNIDDSKIKNNIATSFKDPAYNLTQNYDKPRIVHVNVGLDGTNLEDAKKYMDELSKIYHEKFNITFKANYYGYKLPISWDKSKIIGNFMRSANKESDIYIILSNNHEFFTRHIGEASPSLGYVFVEDRKEDTLQILFHEVNHLFGAEHVYKPGVIMTPYREDSGPEISKKNKEIILENKFKSWKYF</sequence>
<evidence type="ECO:0000256" key="1">
    <source>
        <dbReference type="SAM" id="SignalP"/>
    </source>
</evidence>
<dbReference type="EMBL" id="MFGO01000006">
    <property type="protein sequence ID" value="OGF41683.1"/>
    <property type="molecule type" value="Genomic_DNA"/>
</dbReference>
<gene>
    <name evidence="2" type="ORF">A2531_05965</name>
</gene>